<evidence type="ECO:0000313" key="1">
    <source>
        <dbReference type="EMBL" id="WAS99242.1"/>
    </source>
</evidence>
<evidence type="ECO:0000313" key="2">
    <source>
        <dbReference type="Proteomes" id="UP001164459"/>
    </source>
</evidence>
<dbReference type="SUPFAM" id="SSF56973">
    <property type="entry name" value="Aerolisin/ETX pore-forming domain"/>
    <property type="match status" value="1"/>
</dbReference>
<keyword evidence="2" id="KW-1185">Reference proteome</keyword>
<accession>A0ABY7HJL6</accession>
<name>A0ABY7HJL6_9BACT</name>
<dbReference type="Proteomes" id="UP001164459">
    <property type="component" value="Chromosome"/>
</dbReference>
<organism evidence="1 2">
    <name type="scientific">Nannocystis punicea</name>
    <dbReference type="NCBI Taxonomy" id="2995304"/>
    <lineage>
        <taxon>Bacteria</taxon>
        <taxon>Pseudomonadati</taxon>
        <taxon>Myxococcota</taxon>
        <taxon>Polyangia</taxon>
        <taxon>Nannocystales</taxon>
        <taxon>Nannocystaceae</taxon>
        <taxon>Nannocystis</taxon>
    </lineage>
</organism>
<sequence>MTTSNSYVILYKDYADDKSQQFRIELDNYNPSVVHSLVGTFQDCTSFVRYNIPKGHVVTLLDNVTTSKFPFLDRAGRVYDIIGDGAEHVVDLRQYNMNDCVSAFVWRIVDLSQGYVFLFEGADFTGARTTVFPSEWEFNKDHSMVEWYINDRLSAIKWQGLLDTVNMILYEHIGGGVSFQNVGRGQGEVANLKTVSFNDTASSFKFTRVTPVKEVIQDVVIHDVVPHNQTSSTLESKGAVNAKDQPAILNFNYTGSVTESTSVTVTTTHSTGGAIDYSYTWETPSGGRGGTLALALNYNYEASDSNTKSHEETRTVSTNETYTAPAQTRWDYRWIAQTGKVDLQFTTTATRWYTTPFAGTVLDNGYYKRDETVSGRFTGVMFVKTESNFRTEDLDP</sequence>
<dbReference type="EMBL" id="CP114040">
    <property type="protein sequence ID" value="WAS99242.1"/>
    <property type="molecule type" value="Genomic_DNA"/>
</dbReference>
<dbReference type="Gene3D" id="2.170.15.10">
    <property type="entry name" value="Proaerolysin, chain A, domain 3"/>
    <property type="match status" value="1"/>
</dbReference>
<reference evidence="1" key="1">
    <citation type="submission" date="2022-11" db="EMBL/GenBank/DDBJ databases">
        <title>Minimal conservation of predation-associated metabolite biosynthetic gene clusters underscores biosynthetic potential of Myxococcota including descriptions for ten novel species: Archangium lansinium sp. nov., Myxococcus landrumus sp. nov., Nannocystis bai.</title>
        <authorList>
            <person name="Ahearne A."/>
            <person name="Stevens C."/>
            <person name="Dowd S."/>
        </authorList>
    </citation>
    <scope>NUCLEOTIDE SEQUENCE</scope>
    <source>
        <strain evidence="1">Fl3</strain>
    </source>
</reference>
<proteinExistence type="predicted"/>
<dbReference type="Gene3D" id="2.60.20.10">
    <property type="entry name" value="Crystallins"/>
    <property type="match status" value="1"/>
</dbReference>
<protein>
    <submittedName>
        <fullName evidence="1">Uncharacterized protein</fullName>
    </submittedName>
</protein>
<dbReference type="RefSeq" id="WP_269041603.1">
    <property type="nucleotide sequence ID" value="NZ_CP114040.1"/>
</dbReference>
<gene>
    <name evidence="1" type="ORF">O0S08_24200</name>
</gene>